<gene>
    <name evidence="1" type="ORF">PLEPLA_LOCUS38565</name>
</gene>
<accession>A0A9N7VH67</accession>
<keyword evidence="2" id="KW-1185">Reference proteome</keyword>
<dbReference type="AlphaFoldDB" id="A0A9N7VH67"/>
<dbReference type="EMBL" id="CADEAL010004069">
    <property type="protein sequence ID" value="CAB1450873.1"/>
    <property type="molecule type" value="Genomic_DNA"/>
</dbReference>
<comment type="caution">
    <text evidence="1">The sequence shown here is derived from an EMBL/GenBank/DDBJ whole genome shotgun (WGS) entry which is preliminary data.</text>
</comment>
<proteinExistence type="predicted"/>
<name>A0A9N7VH67_PLEPL</name>
<organism evidence="1 2">
    <name type="scientific">Pleuronectes platessa</name>
    <name type="common">European plaice</name>
    <dbReference type="NCBI Taxonomy" id="8262"/>
    <lineage>
        <taxon>Eukaryota</taxon>
        <taxon>Metazoa</taxon>
        <taxon>Chordata</taxon>
        <taxon>Craniata</taxon>
        <taxon>Vertebrata</taxon>
        <taxon>Euteleostomi</taxon>
        <taxon>Actinopterygii</taxon>
        <taxon>Neopterygii</taxon>
        <taxon>Teleostei</taxon>
        <taxon>Neoteleostei</taxon>
        <taxon>Acanthomorphata</taxon>
        <taxon>Carangaria</taxon>
        <taxon>Pleuronectiformes</taxon>
        <taxon>Pleuronectoidei</taxon>
        <taxon>Pleuronectidae</taxon>
        <taxon>Pleuronectes</taxon>
    </lineage>
</organism>
<reference evidence="1" key="1">
    <citation type="submission" date="2020-03" db="EMBL/GenBank/DDBJ databases">
        <authorList>
            <person name="Weist P."/>
        </authorList>
    </citation>
    <scope>NUCLEOTIDE SEQUENCE</scope>
</reference>
<protein>
    <submittedName>
        <fullName evidence="1">Uncharacterized protein</fullName>
    </submittedName>
</protein>
<evidence type="ECO:0000313" key="2">
    <source>
        <dbReference type="Proteomes" id="UP001153269"/>
    </source>
</evidence>
<dbReference type="Proteomes" id="UP001153269">
    <property type="component" value="Unassembled WGS sequence"/>
</dbReference>
<sequence length="268" mass="29235">MFACLLEDIATAPSTPPCFSRHGMPGSSAPPQCISVEEAKSTLFIKVECPQREGKTTVLVRMENEGVLLLCFCQLAPSPWQWAGVRVPVRLPPPVWSLEESQGSCEGGAPRWGGMAVCACVSFVLRVHDMWGFEDRRPGGSGVNVGDLDIKISATGRGGVITLLVVSAHDSHLYYRQCETFTLYQPSESSFRCWSAVVLSAHQGATLRLARRMRGAIRHPSPRSVCFPFITVISALLLIISPTQTDSDQKVCSHSDPAQLHHGYGRTL</sequence>
<evidence type="ECO:0000313" key="1">
    <source>
        <dbReference type="EMBL" id="CAB1450873.1"/>
    </source>
</evidence>